<dbReference type="AlphaFoldDB" id="A0AA39P596"/>
<evidence type="ECO:0000313" key="1">
    <source>
        <dbReference type="EMBL" id="KAK0477394.1"/>
    </source>
</evidence>
<sequence>MDDNDLQKMTDQLTATELILGAGARYTCREVYTIVQTFLDIPSNVNEIDLFETTPDTLSQDDYLPFLLTHLRTTVGDNISSLSFSKLSWRNFKDPALWHNALISFPAVQNLELFDIQCTEAQFFSIVSSLPRKIRLFWTRSIRIDEYEAHAGAFYPSYDPPNMIRTGEHGPQASMVNMEIATHTDLVLFSRVASRNSHLKISRVDDLRVRQHGVARPAWDAYIGARLSAIMCAIVEPGQIPTLHLGPFEFDGGYIPPPLFLRRVVDLKITISLFHEGPCLKWWTATLDRLAPPCGIETLEIRVEVDTDALPFRASFLRGVPREWVAFDAALCRASPVIERIKLSLCGLTDKRHPENYNWADIMAWLEDACIKNAQETYEKKGPSYFESEVTDDGADD</sequence>
<protein>
    <submittedName>
        <fullName evidence="1">Uncharacterized protein</fullName>
    </submittedName>
</protein>
<accession>A0AA39P596</accession>
<keyword evidence="2" id="KW-1185">Reference proteome</keyword>
<evidence type="ECO:0000313" key="2">
    <source>
        <dbReference type="Proteomes" id="UP001175227"/>
    </source>
</evidence>
<dbReference type="Proteomes" id="UP001175227">
    <property type="component" value="Unassembled WGS sequence"/>
</dbReference>
<reference evidence="1" key="1">
    <citation type="submission" date="2023-06" db="EMBL/GenBank/DDBJ databases">
        <authorList>
            <consortium name="Lawrence Berkeley National Laboratory"/>
            <person name="Ahrendt S."/>
            <person name="Sahu N."/>
            <person name="Indic B."/>
            <person name="Wong-Bajracharya J."/>
            <person name="Merenyi Z."/>
            <person name="Ke H.-M."/>
            <person name="Monk M."/>
            <person name="Kocsube S."/>
            <person name="Drula E."/>
            <person name="Lipzen A."/>
            <person name="Balint B."/>
            <person name="Henrissat B."/>
            <person name="Andreopoulos B."/>
            <person name="Martin F.M."/>
            <person name="Harder C.B."/>
            <person name="Rigling D."/>
            <person name="Ford K.L."/>
            <person name="Foster G.D."/>
            <person name="Pangilinan J."/>
            <person name="Papanicolaou A."/>
            <person name="Barry K."/>
            <person name="LaButti K."/>
            <person name="Viragh M."/>
            <person name="Koriabine M."/>
            <person name="Yan M."/>
            <person name="Riley R."/>
            <person name="Champramary S."/>
            <person name="Plett K.L."/>
            <person name="Tsai I.J."/>
            <person name="Slot J."/>
            <person name="Sipos G."/>
            <person name="Plett J."/>
            <person name="Nagy L.G."/>
            <person name="Grigoriev I.V."/>
        </authorList>
    </citation>
    <scope>NUCLEOTIDE SEQUENCE</scope>
    <source>
        <strain evidence="1">ICMP 16352</strain>
    </source>
</reference>
<organism evidence="1 2">
    <name type="scientific">Armillaria novae-zelandiae</name>
    <dbReference type="NCBI Taxonomy" id="153914"/>
    <lineage>
        <taxon>Eukaryota</taxon>
        <taxon>Fungi</taxon>
        <taxon>Dikarya</taxon>
        <taxon>Basidiomycota</taxon>
        <taxon>Agaricomycotina</taxon>
        <taxon>Agaricomycetes</taxon>
        <taxon>Agaricomycetidae</taxon>
        <taxon>Agaricales</taxon>
        <taxon>Marasmiineae</taxon>
        <taxon>Physalacriaceae</taxon>
        <taxon>Armillaria</taxon>
    </lineage>
</organism>
<name>A0AA39P596_9AGAR</name>
<gene>
    <name evidence="1" type="ORF">IW261DRAFT_287765</name>
</gene>
<comment type="caution">
    <text evidence="1">The sequence shown here is derived from an EMBL/GenBank/DDBJ whole genome shotgun (WGS) entry which is preliminary data.</text>
</comment>
<dbReference type="EMBL" id="JAUEPR010000017">
    <property type="protein sequence ID" value="KAK0477394.1"/>
    <property type="molecule type" value="Genomic_DNA"/>
</dbReference>
<proteinExistence type="predicted"/>